<dbReference type="Pfam" id="PF02902">
    <property type="entry name" value="Peptidase_C48"/>
    <property type="match status" value="1"/>
</dbReference>
<accession>A0A816WIQ3</accession>
<name>A0A816WIQ3_BRANA</name>
<gene>
    <name evidence="5" type="ORF">DARMORV10_A02P04450.1</name>
</gene>
<evidence type="ECO:0000259" key="4">
    <source>
        <dbReference type="Pfam" id="PF02902"/>
    </source>
</evidence>
<protein>
    <submittedName>
        <fullName evidence="5">(rape) hypothetical protein</fullName>
    </submittedName>
</protein>
<feature type="compositionally biased region" description="Acidic residues" evidence="3">
    <location>
        <begin position="177"/>
        <end position="196"/>
    </location>
</feature>
<reference evidence="5" key="1">
    <citation type="submission" date="2021-01" db="EMBL/GenBank/DDBJ databases">
        <authorList>
            <consortium name="Genoscope - CEA"/>
            <person name="William W."/>
        </authorList>
    </citation>
    <scope>NUCLEOTIDE SEQUENCE</scope>
</reference>
<feature type="domain" description="Ubiquitin-like protease family profile" evidence="4">
    <location>
        <begin position="414"/>
        <end position="546"/>
    </location>
</feature>
<dbReference type="EMBL" id="HG994356">
    <property type="protein sequence ID" value="CAF2136427.1"/>
    <property type="molecule type" value="Genomic_DNA"/>
</dbReference>
<dbReference type="GO" id="GO:0006508">
    <property type="term" value="P:proteolysis"/>
    <property type="evidence" value="ECO:0007669"/>
    <property type="project" value="UniProtKB-KW"/>
</dbReference>
<dbReference type="PANTHER" id="PTHR48147:SF5">
    <property type="entry name" value="REPEAT-CONTAINING PROTEIN, PUTATIVE-RELATED"/>
    <property type="match status" value="1"/>
</dbReference>
<evidence type="ECO:0000313" key="5">
    <source>
        <dbReference type="EMBL" id="CAF2136427.1"/>
    </source>
</evidence>
<dbReference type="GO" id="GO:0008234">
    <property type="term" value="F:cysteine-type peptidase activity"/>
    <property type="evidence" value="ECO:0007669"/>
    <property type="project" value="InterPro"/>
</dbReference>
<feature type="compositionally biased region" description="Basic and acidic residues" evidence="3">
    <location>
        <begin position="157"/>
        <end position="176"/>
    </location>
</feature>
<keyword evidence="2" id="KW-0378">Hydrolase</keyword>
<sequence>MNYRSHKIAWGKTAYRILMRSVKSLSASSWTGDSYEVSGFALAINLWAMSSVNVLGKSLGKPCETSSSSDPLCLHWDSTRTPTIAEVLELEKINNVSFYKPQLIGLAEEYKHLVGATHSDDADFHSVVKLVQQGYKMRRSDWEKGFVDMFVATEDIGQQRKTKDEDAEHGEDLNHNEDEEEKKDEEEKTDEEENKDEEYQKDKEQRKDKNHSMSNSEKLDKLIQMVRDLDKRVVMIQNVLGVKVSSPNPTFTSPKFDLLSQESHSGKGTNEVLMRDVYEIPVFQPLMKIKKRLVQQHSQVNEDVEPPLQKKFKADTDNVPLRRSERGQIPSIHTQPPFTGARKKHPILHPFEPVDKTRKEKMREWKMSNKRKKLRINQEIVNAKWFSDIETPGKKLSKTHIEAGFELLKLRQINNPDLFLNKTALVVGVKFLEEIDEFYDEFLDDKKGFQFGAGFDKYNIEKNINFLYSAIAVAEKYWLGVVINLEKRNITAFNCAAMKFTDASLVPYVNAYAMALPFMIRYFFKDVLKIEDSGVYALKLIECHAMR</sequence>
<dbReference type="InterPro" id="IPR003653">
    <property type="entry name" value="Peptidase_C48_C"/>
</dbReference>
<evidence type="ECO:0000256" key="2">
    <source>
        <dbReference type="ARBA" id="ARBA00022801"/>
    </source>
</evidence>
<dbReference type="PANTHER" id="PTHR48147">
    <property type="entry name" value="PROTEIN CBG23787"/>
    <property type="match status" value="1"/>
</dbReference>
<organism evidence="5">
    <name type="scientific">Brassica napus</name>
    <name type="common">Rape</name>
    <dbReference type="NCBI Taxonomy" id="3708"/>
    <lineage>
        <taxon>Eukaryota</taxon>
        <taxon>Viridiplantae</taxon>
        <taxon>Streptophyta</taxon>
        <taxon>Embryophyta</taxon>
        <taxon>Tracheophyta</taxon>
        <taxon>Spermatophyta</taxon>
        <taxon>Magnoliopsida</taxon>
        <taxon>eudicotyledons</taxon>
        <taxon>Gunneridae</taxon>
        <taxon>Pentapetalae</taxon>
        <taxon>rosids</taxon>
        <taxon>malvids</taxon>
        <taxon>Brassicales</taxon>
        <taxon>Brassicaceae</taxon>
        <taxon>Brassiceae</taxon>
        <taxon>Brassica</taxon>
    </lineage>
</organism>
<evidence type="ECO:0000256" key="1">
    <source>
        <dbReference type="ARBA" id="ARBA00022670"/>
    </source>
</evidence>
<dbReference type="Proteomes" id="UP001295469">
    <property type="component" value="Chromosome A02"/>
</dbReference>
<evidence type="ECO:0000256" key="3">
    <source>
        <dbReference type="SAM" id="MobiDB-lite"/>
    </source>
</evidence>
<feature type="compositionally biased region" description="Basic and acidic residues" evidence="3">
    <location>
        <begin position="197"/>
        <end position="219"/>
    </location>
</feature>
<keyword evidence="1" id="KW-0645">Protease</keyword>
<dbReference type="AlphaFoldDB" id="A0A816WIQ3"/>
<proteinExistence type="predicted"/>
<feature type="region of interest" description="Disordered" evidence="3">
    <location>
        <begin position="157"/>
        <end position="219"/>
    </location>
</feature>